<protein>
    <submittedName>
        <fullName evidence="1">SEC-C motif-containing protein</fullName>
    </submittedName>
</protein>
<organism evidence="1 2">
    <name type="scientific">Paenibacillus cellulosilyticus</name>
    <dbReference type="NCBI Taxonomy" id="375489"/>
    <lineage>
        <taxon>Bacteria</taxon>
        <taxon>Bacillati</taxon>
        <taxon>Bacillota</taxon>
        <taxon>Bacilli</taxon>
        <taxon>Bacillales</taxon>
        <taxon>Paenibacillaceae</taxon>
        <taxon>Paenibacillus</taxon>
    </lineage>
</organism>
<dbReference type="RefSeq" id="WP_110045486.1">
    <property type="nucleotide sequence ID" value="NZ_CP054612.1"/>
</dbReference>
<dbReference type="PANTHER" id="PTHR33747">
    <property type="entry name" value="UPF0225 PROTEIN SCO1677"/>
    <property type="match status" value="1"/>
</dbReference>
<name>A0A2V2YZF6_9BACL</name>
<comment type="caution">
    <text evidence="1">The sequence shown here is derived from an EMBL/GenBank/DDBJ whole genome shotgun (WGS) entry which is preliminary data.</text>
</comment>
<reference evidence="1 2" key="1">
    <citation type="submission" date="2018-05" db="EMBL/GenBank/DDBJ databases">
        <title>Genomic Encyclopedia of Type Strains, Phase III (KMG-III): the genomes of soil and plant-associated and newly described type strains.</title>
        <authorList>
            <person name="Whitman W."/>
        </authorList>
    </citation>
    <scope>NUCLEOTIDE SEQUENCE [LARGE SCALE GENOMIC DNA]</scope>
    <source>
        <strain evidence="1 2">CECT 5696</strain>
    </source>
</reference>
<dbReference type="Gene3D" id="3.10.450.50">
    <property type="match status" value="1"/>
</dbReference>
<keyword evidence="2" id="KW-1185">Reference proteome</keyword>
<proteinExistence type="predicted"/>
<dbReference type="Proteomes" id="UP000246635">
    <property type="component" value="Unassembled WGS sequence"/>
</dbReference>
<dbReference type="Pfam" id="PF02810">
    <property type="entry name" value="SEC-C"/>
    <property type="match status" value="1"/>
</dbReference>
<evidence type="ECO:0000313" key="2">
    <source>
        <dbReference type="Proteomes" id="UP000246635"/>
    </source>
</evidence>
<dbReference type="PANTHER" id="PTHR33747:SF1">
    <property type="entry name" value="ADENYLATE CYCLASE-ASSOCIATED CAP C-TERMINAL DOMAIN-CONTAINING PROTEIN"/>
    <property type="match status" value="1"/>
</dbReference>
<accession>A0A2V2YZF6</accession>
<dbReference type="EMBL" id="QGTQ01000016">
    <property type="protein sequence ID" value="PWV98704.1"/>
    <property type="molecule type" value="Genomic_DNA"/>
</dbReference>
<dbReference type="AlphaFoldDB" id="A0A2V2YZF6"/>
<dbReference type="SUPFAM" id="SSF103642">
    <property type="entry name" value="Sec-C motif"/>
    <property type="match status" value="1"/>
</dbReference>
<dbReference type="InterPro" id="IPR004027">
    <property type="entry name" value="SEC_C_motif"/>
</dbReference>
<evidence type="ECO:0000313" key="1">
    <source>
        <dbReference type="EMBL" id="PWV98704.1"/>
    </source>
</evidence>
<gene>
    <name evidence="1" type="ORF">DFQ01_116103</name>
</gene>
<dbReference type="OrthoDB" id="9814022at2"/>
<sequence length="375" mass="43315">MNLAQELEKLNIQHAIKGEVTTELRDILLKLTKERLSDLASSYSVPGRSKMNKSALADALMERIADGKEVSIAFQVARQRDWELAQRLLQVPYLHDDGIVPGQYVSLMNRGMLFSFYSDEKLTYLIPSEIQEAYRQLPFSEFIESRDRCQLVSQYVDACVNLYGVCSIGTVYEIYLGQHTSAETMTPEEFARSAKLLMSDRQAWFYEDGNFISEGVDGEEELKRLLHGIEDKPYYIPAKQQFLKYADDLYFDWTLQLESLKTFLLKSFPKHAVLVENLVDEIQLVCQMDESMDEVIYEFERRGLEFNTEAQFERFIKLVIDVKNNTRLWANRGYTPNELRQLTNEQIPTSVSVVKVGRNDPCPCGSGKKYKKCCM</sequence>